<reference evidence="2 3" key="1">
    <citation type="journal article" date="2016" name="J. Microbiol.">
        <title>Dankookia rubra gen. nov., sp. nov., an alphaproteobacterium isolated from sediment of a shallow stream.</title>
        <authorList>
            <person name="Kim W.H."/>
            <person name="Kim D.H."/>
            <person name="Kang K."/>
            <person name="Ahn T.Y."/>
        </authorList>
    </citation>
    <scope>NUCLEOTIDE SEQUENCE [LARGE SCALE GENOMIC DNA]</scope>
    <source>
        <strain evidence="2 3">JCM30602</strain>
    </source>
</reference>
<name>A0A4R5QJR4_9PROT</name>
<comment type="caution">
    <text evidence="2">The sequence shown here is derived from an EMBL/GenBank/DDBJ whole genome shotgun (WGS) entry which is preliminary data.</text>
</comment>
<organism evidence="2 3">
    <name type="scientific">Dankookia rubra</name>
    <dbReference type="NCBI Taxonomy" id="1442381"/>
    <lineage>
        <taxon>Bacteria</taxon>
        <taxon>Pseudomonadati</taxon>
        <taxon>Pseudomonadota</taxon>
        <taxon>Alphaproteobacteria</taxon>
        <taxon>Acetobacterales</taxon>
        <taxon>Roseomonadaceae</taxon>
        <taxon>Dankookia</taxon>
    </lineage>
</organism>
<evidence type="ECO:0000313" key="2">
    <source>
        <dbReference type="EMBL" id="TDH63654.1"/>
    </source>
</evidence>
<keyword evidence="1" id="KW-0812">Transmembrane</keyword>
<dbReference type="AlphaFoldDB" id="A0A4R5QJR4"/>
<sequence>MRSRVRLLFLILLLGSATQQGWLQAVLGFITDHLGGPGATAQPLPQVDLVGLFRRLGQAAAGLPDPWYDLAVVAGGIIGLVLAGAAIEALVGVIARLGNRRRGASV</sequence>
<dbReference type="RefSeq" id="WP_133287448.1">
    <property type="nucleotide sequence ID" value="NZ_SMSJ01000004.1"/>
</dbReference>
<accession>A0A4R5QJR4</accession>
<gene>
    <name evidence="2" type="ORF">E2C06_04835</name>
</gene>
<proteinExistence type="predicted"/>
<keyword evidence="1" id="KW-0472">Membrane</keyword>
<evidence type="ECO:0000256" key="1">
    <source>
        <dbReference type="SAM" id="Phobius"/>
    </source>
</evidence>
<dbReference type="Proteomes" id="UP000295096">
    <property type="component" value="Unassembled WGS sequence"/>
</dbReference>
<evidence type="ECO:0000313" key="3">
    <source>
        <dbReference type="Proteomes" id="UP000295096"/>
    </source>
</evidence>
<keyword evidence="3" id="KW-1185">Reference proteome</keyword>
<keyword evidence="1" id="KW-1133">Transmembrane helix</keyword>
<dbReference type="EMBL" id="SMSJ01000004">
    <property type="protein sequence ID" value="TDH63654.1"/>
    <property type="molecule type" value="Genomic_DNA"/>
</dbReference>
<feature type="transmembrane region" description="Helical" evidence="1">
    <location>
        <begin position="70"/>
        <end position="95"/>
    </location>
</feature>
<protein>
    <submittedName>
        <fullName evidence="2">Uncharacterized protein</fullName>
    </submittedName>
</protein>